<evidence type="ECO:0000313" key="2">
    <source>
        <dbReference type="Proteomes" id="UP000181951"/>
    </source>
</evidence>
<name>A0A1H8TGJ6_9ACTN</name>
<dbReference type="STRING" id="310780.SAMN05216267_105230"/>
<evidence type="ECO:0000313" key="1">
    <source>
        <dbReference type="EMBL" id="SEO89643.1"/>
    </source>
</evidence>
<gene>
    <name evidence="1" type="ORF">SAMN05216267_105230</name>
</gene>
<protein>
    <submittedName>
        <fullName evidence="1">Uncharacterized protein</fullName>
    </submittedName>
</protein>
<proteinExistence type="predicted"/>
<dbReference type="AlphaFoldDB" id="A0A1H8TGJ6"/>
<accession>A0A1H8TGJ6</accession>
<dbReference type="Proteomes" id="UP000181951">
    <property type="component" value="Unassembled WGS sequence"/>
</dbReference>
<dbReference type="RefSeq" id="WP_069465426.1">
    <property type="nucleotide sequence ID" value="NZ_FODD01000052.1"/>
</dbReference>
<dbReference type="EMBL" id="FODD01000052">
    <property type="protein sequence ID" value="SEO89643.1"/>
    <property type="molecule type" value="Genomic_DNA"/>
</dbReference>
<reference evidence="1 2" key="1">
    <citation type="submission" date="2016-10" db="EMBL/GenBank/DDBJ databases">
        <authorList>
            <person name="de Groot N.N."/>
        </authorList>
    </citation>
    <scope>NUCLEOTIDE SEQUENCE [LARGE SCALE GENOMIC DNA]</scope>
    <source>
        <strain evidence="1 2">CGMCC 4.2026</strain>
    </source>
</reference>
<sequence length="94" mass="10366">MQSPEQGGLSETEQMLVRTRRQADSLAVALVRNPFDPSTVAELRRFLEHDAGPAQAAYEALRALAPEVLRARLEHLARLSRKGTCPDLNGRVTS</sequence>
<keyword evidence="2" id="KW-1185">Reference proteome</keyword>
<organism evidence="1 2">
    <name type="scientific">Actinacidiphila rubida</name>
    <dbReference type="NCBI Taxonomy" id="310780"/>
    <lineage>
        <taxon>Bacteria</taxon>
        <taxon>Bacillati</taxon>
        <taxon>Actinomycetota</taxon>
        <taxon>Actinomycetes</taxon>
        <taxon>Kitasatosporales</taxon>
        <taxon>Streptomycetaceae</taxon>
        <taxon>Actinacidiphila</taxon>
    </lineage>
</organism>